<dbReference type="GO" id="GO:0042732">
    <property type="term" value="P:D-xylose metabolic process"/>
    <property type="evidence" value="ECO:0007669"/>
    <property type="project" value="UniProtKB-KW"/>
</dbReference>
<dbReference type="Gene3D" id="1.10.10.10">
    <property type="entry name" value="Winged helix-like DNA-binding domain superfamily/Winged helix DNA-binding domain"/>
    <property type="match status" value="1"/>
</dbReference>
<dbReference type="SUPFAM" id="SSF53067">
    <property type="entry name" value="Actin-like ATPase domain"/>
    <property type="match status" value="1"/>
</dbReference>
<dbReference type="PANTHER" id="PTHR18964:SF149">
    <property type="entry name" value="BIFUNCTIONAL UDP-N-ACETYLGLUCOSAMINE 2-EPIMERASE_N-ACETYLMANNOSAMINE KINASE"/>
    <property type="match status" value="1"/>
</dbReference>
<comment type="caution">
    <text evidence="4">The sequence shown here is derived from an EMBL/GenBank/DDBJ whole genome shotgun (WGS) entry which is preliminary data.</text>
</comment>
<dbReference type="InterPro" id="IPR043129">
    <property type="entry name" value="ATPase_NBD"/>
</dbReference>
<comment type="function">
    <text evidence="1">Transcriptional repressor of xylose-utilizing enzymes.</text>
</comment>
<keyword evidence="5" id="KW-1185">Reference proteome</keyword>
<dbReference type="CDD" id="cd24076">
    <property type="entry name" value="ASKHA_ATPase_ROK_BsXylR-like"/>
    <property type="match status" value="1"/>
</dbReference>
<name>A0A365KWP7_9BACL</name>
<evidence type="ECO:0000256" key="2">
    <source>
        <dbReference type="ARBA" id="ARBA00006479"/>
    </source>
</evidence>
<accession>A0A365KWP7</accession>
<keyword evidence="3" id="KW-0119">Carbohydrate metabolism</keyword>
<proteinExistence type="inferred from homology"/>
<protein>
    <submittedName>
        <fullName evidence="4">ROK family protein</fullName>
    </submittedName>
</protein>
<dbReference type="InterPro" id="IPR036388">
    <property type="entry name" value="WH-like_DNA-bd_sf"/>
</dbReference>
<reference evidence="4 5" key="1">
    <citation type="submission" date="2018-06" db="EMBL/GenBank/DDBJ databases">
        <title>The draft genome sequences of strains SCU63 and S1.</title>
        <authorList>
            <person name="Gan L."/>
        </authorList>
    </citation>
    <scope>NUCLEOTIDE SEQUENCE [LARGE SCALE GENOMIC DNA]</scope>
    <source>
        <strain evidence="4 5">SCU63</strain>
    </source>
</reference>
<evidence type="ECO:0000313" key="5">
    <source>
        <dbReference type="Proteomes" id="UP000251002"/>
    </source>
</evidence>
<organism evidence="4 5">
    <name type="scientific">Planococcus halotolerans</name>
    <dbReference type="NCBI Taxonomy" id="2233542"/>
    <lineage>
        <taxon>Bacteria</taxon>
        <taxon>Bacillati</taxon>
        <taxon>Bacillota</taxon>
        <taxon>Bacilli</taxon>
        <taxon>Bacillales</taxon>
        <taxon>Caryophanaceae</taxon>
        <taxon>Planococcus</taxon>
    </lineage>
</organism>
<dbReference type="InterPro" id="IPR036390">
    <property type="entry name" value="WH_DNA-bd_sf"/>
</dbReference>
<dbReference type="AlphaFoldDB" id="A0A365KWP7"/>
<evidence type="ECO:0000256" key="3">
    <source>
        <dbReference type="ARBA" id="ARBA00022629"/>
    </source>
</evidence>
<dbReference type="RefSeq" id="WP_112223345.1">
    <property type="nucleotide sequence ID" value="NZ_CP047673.1"/>
</dbReference>
<comment type="similarity">
    <text evidence="2">Belongs to the ROK (NagC/XylR) family.</text>
</comment>
<dbReference type="PANTHER" id="PTHR18964">
    <property type="entry name" value="ROK (REPRESSOR, ORF, KINASE) FAMILY"/>
    <property type="match status" value="1"/>
</dbReference>
<sequence>MKTVVTRTFNHHVVKEGNKSLVLNKIIDCSPISRASVASEVGLNKGTVSSLVNDLLEDHLIYESGPGVSSGGRRPVMLLFNETAGHSIGIDIGVNYLLGILTDLSGNIVLKKEVTFKDLSYEEIETKMFAVIDYLQASAPPSPHGIIGIGVGVPGIVDNDGNILLAPNLNWKNLNLQAILEEQYGLPVIIENEANAGAYGEKKFGAGTECDNIVYVSAGIGIGVGLILNGELYKGSNGFSGELGHMTIQIDGETCRCGNKGCWELYASEQALITRAEPMGLPLADHEEFDLTNLQALAAGGNRDVIALFEQTGDYLGVGINNIINTFNPQQVIIGNRLASAKELLEQPLNNRVANQALWFQKNNLEIKFSELSTFSTALGVAAFSIENFLQVSIRQKNVLTV</sequence>
<keyword evidence="3" id="KW-0859">Xylose metabolism</keyword>
<dbReference type="SUPFAM" id="SSF46785">
    <property type="entry name" value="Winged helix' DNA-binding domain"/>
    <property type="match status" value="1"/>
</dbReference>
<dbReference type="Gene3D" id="3.30.420.40">
    <property type="match status" value="2"/>
</dbReference>
<evidence type="ECO:0000313" key="4">
    <source>
        <dbReference type="EMBL" id="RAZ77618.1"/>
    </source>
</evidence>
<gene>
    <name evidence="4" type="ORF">DP120_09035</name>
</gene>
<dbReference type="EMBL" id="QLZR01000003">
    <property type="protein sequence ID" value="RAZ77618.1"/>
    <property type="molecule type" value="Genomic_DNA"/>
</dbReference>
<dbReference type="Pfam" id="PF00480">
    <property type="entry name" value="ROK"/>
    <property type="match status" value="1"/>
</dbReference>
<dbReference type="InterPro" id="IPR000600">
    <property type="entry name" value="ROK"/>
</dbReference>
<dbReference type="Proteomes" id="UP000251002">
    <property type="component" value="Unassembled WGS sequence"/>
</dbReference>
<evidence type="ECO:0000256" key="1">
    <source>
        <dbReference type="ARBA" id="ARBA00002486"/>
    </source>
</evidence>